<reference evidence="6 7" key="1">
    <citation type="submission" date="2019-03" db="EMBL/GenBank/DDBJ databases">
        <title>Genomic Encyclopedia of Type Strains, Phase IV (KMG-IV): sequencing the most valuable type-strain genomes for metagenomic binning, comparative biology and taxonomic classification.</title>
        <authorList>
            <person name="Goeker M."/>
        </authorList>
    </citation>
    <scope>NUCLEOTIDE SEQUENCE [LARGE SCALE GENOMIC DNA]</scope>
    <source>
        <strain evidence="6 7">DSM 28697</strain>
    </source>
</reference>
<dbReference type="InterPro" id="IPR036849">
    <property type="entry name" value="Enolase-like_C_sf"/>
</dbReference>
<dbReference type="OrthoDB" id="9775391at2"/>
<dbReference type="PROSITE" id="PS00908">
    <property type="entry name" value="MR_MLE_1"/>
    <property type="match status" value="1"/>
</dbReference>
<dbReference type="InterPro" id="IPR029065">
    <property type="entry name" value="Enolase_C-like"/>
</dbReference>
<dbReference type="SFLD" id="SFLDS00001">
    <property type="entry name" value="Enolase"/>
    <property type="match status" value="1"/>
</dbReference>
<name>A0A4R6TTW6_9BACI</name>
<evidence type="ECO:0000259" key="5">
    <source>
        <dbReference type="SMART" id="SM00922"/>
    </source>
</evidence>
<dbReference type="AlphaFoldDB" id="A0A4R6TTW6"/>
<dbReference type="PANTHER" id="PTHR48080:SF6">
    <property type="entry name" value="STARVATION-SENSING PROTEIN RSPA"/>
    <property type="match status" value="1"/>
</dbReference>
<keyword evidence="7" id="KW-1185">Reference proteome</keyword>
<sequence>MTNPTIITDVTCVVTNPKRHNLIVVKVSTNKGITGYGCATFQQRPLAVQTMVEEYVKPLVVGRCADDIEDMWQVMQVNAYWRNGPVMNNAIAGVDMALWDIKGKLADMPLYQLFGGKSKSAIEAYTHADGETLEELFANVDALKARGFRHIRCQIGLYGGKQKEMHLPKEQRTGAYYDPDQYTATIVSMFKALRERYGNELHFLHDVHERLTPNNAIQFAKDLEPYKLFFLEDVLPPAQNEWLAQLRAQCSTPIATGELFNNPAEWTSLIVNRQIDYIRCHVSQIGGITPALKLAHLCDAFGVQLAWHGPSDMTPIGVAVNTHLNIHLHNAAIQEIQEADDNTRAMFPGSVEVANGYIEPSERPGIGVEFNEDMAAEWPVIYRRHEWTESRLPNGRIHTP</sequence>
<comment type="function">
    <text evidence="1">Has no detectable activity with D-mannonate and with a panel of 70 other acid sugars (in vitro), in spite of the conservation of the residues that are expected to be important for catalytic activity and cofactor binding. May have evolved a divergent function.</text>
</comment>
<evidence type="ECO:0000256" key="3">
    <source>
        <dbReference type="ARBA" id="ARBA00022723"/>
    </source>
</evidence>
<dbReference type="Pfam" id="PF13378">
    <property type="entry name" value="MR_MLE_C"/>
    <property type="match status" value="1"/>
</dbReference>
<comment type="caution">
    <text evidence="6">The sequence shown here is derived from an EMBL/GenBank/DDBJ whole genome shotgun (WGS) entry which is preliminary data.</text>
</comment>
<accession>A0A4R6TTW6</accession>
<dbReference type="InterPro" id="IPR013342">
    <property type="entry name" value="Mandelate_racemase_C"/>
</dbReference>
<dbReference type="FunFam" id="3.20.20.120:FF:000011">
    <property type="entry name" value="D-galactonate dehydratase family member VSWAT3_13707"/>
    <property type="match status" value="1"/>
</dbReference>
<dbReference type="SUPFAM" id="SSF51604">
    <property type="entry name" value="Enolase C-terminal domain-like"/>
    <property type="match status" value="1"/>
</dbReference>
<keyword evidence="4" id="KW-0460">Magnesium</keyword>
<keyword evidence="3" id="KW-0479">Metal-binding</keyword>
<dbReference type="Gene3D" id="3.20.20.120">
    <property type="entry name" value="Enolase-like C-terminal domain"/>
    <property type="match status" value="1"/>
</dbReference>
<dbReference type="Pfam" id="PF02746">
    <property type="entry name" value="MR_MLE_N"/>
    <property type="match status" value="1"/>
</dbReference>
<dbReference type="SUPFAM" id="SSF54826">
    <property type="entry name" value="Enolase N-terminal domain-like"/>
    <property type="match status" value="1"/>
</dbReference>
<evidence type="ECO:0000313" key="6">
    <source>
        <dbReference type="EMBL" id="TDQ37130.1"/>
    </source>
</evidence>
<dbReference type="SFLD" id="SFLDG00033">
    <property type="entry name" value="mannonate_dehydratase"/>
    <property type="match status" value="1"/>
</dbReference>
<dbReference type="EMBL" id="SNYJ01000014">
    <property type="protein sequence ID" value="TDQ37130.1"/>
    <property type="molecule type" value="Genomic_DNA"/>
</dbReference>
<dbReference type="Proteomes" id="UP000295632">
    <property type="component" value="Unassembled WGS sequence"/>
</dbReference>
<comment type="similarity">
    <text evidence="2">Belongs to the mandelate racemase/muconate lactonizing enzyme family. GalD subfamily.</text>
</comment>
<organism evidence="6 7">
    <name type="scientific">Aureibacillus halotolerans</name>
    <dbReference type="NCBI Taxonomy" id="1508390"/>
    <lineage>
        <taxon>Bacteria</taxon>
        <taxon>Bacillati</taxon>
        <taxon>Bacillota</taxon>
        <taxon>Bacilli</taxon>
        <taxon>Bacillales</taxon>
        <taxon>Bacillaceae</taxon>
        <taxon>Aureibacillus</taxon>
    </lineage>
</organism>
<protein>
    <submittedName>
        <fullName evidence="6">Mannonate dehydratase</fullName>
    </submittedName>
</protein>
<dbReference type="InterPro" id="IPR018110">
    <property type="entry name" value="Mandel_Rmase/mucon_lact_enz_CS"/>
</dbReference>
<evidence type="ECO:0000256" key="1">
    <source>
        <dbReference type="ARBA" id="ARBA00003553"/>
    </source>
</evidence>
<dbReference type="GO" id="GO:0009063">
    <property type="term" value="P:amino acid catabolic process"/>
    <property type="evidence" value="ECO:0007669"/>
    <property type="project" value="InterPro"/>
</dbReference>
<dbReference type="PANTHER" id="PTHR48080">
    <property type="entry name" value="D-GALACTONATE DEHYDRATASE-RELATED"/>
    <property type="match status" value="1"/>
</dbReference>
<evidence type="ECO:0000256" key="4">
    <source>
        <dbReference type="ARBA" id="ARBA00022842"/>
    </source>
</evidence>
<dbReference type="InterPro" id="IPR034589">
    <property type="entry name" value="D-mannonate_dehydratase-like"/>
</dbReference>
<dbReference type="InterPro" id="IPR029017">
    <property type="entry name" value="Enolase-like_N"/>
</dbReference>
<gene>
    <name evidence="6" type="ORF">EV213_1149</name>
</gene>
<feature type="domain" description="Mandelate racemase/muconate lactonizing enzyme C-terminal" evidence="5">
    <location>
        <begin position="133"/>
        <end position="253"/>
    </location>
</feature>
<evidence type="ECO:0000256" key="2">
    <source>
        <dbReference type="ARBA" id="ARBA00010339"/>
    </source>
</evidence>
<proteinExistence type="inferred from homology"/>
<dbReference type="SMART" id="SM00922">
    <property type="entry name" value="MR_MLE"/>
    <property type="match status" value="1"/>
</dbReference>
<dbReference type="RefSeq" id="WP_133581337.1">
    <property type="nucleotide sequence ID" value="NZ_SNYJ01000014.1"/>
</dbReference>
<evidence type="ECO:0000313" key="7">
    <source>
        <dbReference type="Proteomes" id="UP000295632"/>
    </source>
</evidence>
<dbReference type="InterPro" id="IPR034593">
    <property type="entry name" value="DgoD-like"/>
</dbReference>
<dbReference type="InterPro" id="IPR013341">
    <property type="entry name" value="Mandelate_racemase_N_dom"/>
</dbReference>
<dbReference type="GO" id="GO:0000287">
    <property type="term" value="F:magnesium ion binding"/>
    <property type="evidence" value="ECO:0007669"/>
    <property type="project" value="UniProtKB-ARBA"/>
</dbReference>
<dbReference type="Gene3D" id="3.30.390.10">
    <property type="entry name" value="Enolase-like, N-terminal domain"/>
    <property type="match status" value="1"/>
</dbReference>